<reference evidence="3" key="2">
    <citation type="submission" date="2016-06" db="EMBL/GenBank/DDBJ databases">
        <title>The genome of a short-lived fish provides insights into sex chromosome evolution and the genetic control of aging.</title>
        <authorList>
            <person name="Reichwald K."/>
            <person name="Felder M."/>
            <person name="Petzold A."/>
            <person name="Koch P."/>
            <person name="Groth M."/>
            <person name="Platzer M."/>
        </authorList>
    </citation>
    <scope>NUCLEOTIDE SEQUENCE</scope>
    <source>
        <tissue evidence="3">Brain</tissue>
    </source>
</reference>
<protein>
    <recommendedName>
        <fullName evidence="2">Helix-turn-helix domain-containing protein</fullName>
    </recommendedName>
</protein>
<dbReference type="EMBL" id="HADW01003420">
    <property type="protein sequence ID" value="SBP04820.1"/>
    <property type="molecule type" value="Transcribed_RNA"/>
</dbReference>
<feature type="compositionally biased region" description="Basic residues" evidence="1">
    <location>
        <begin position="90"/>
        <end position="105"/>
    </location>
</feature>
<evidence type="ECO:0000256" key="1">
    <source>
        <dbReference type="SAM" id="MobiDB-lite"/>
    </source>
</evidence>
<evidence type="ECO:0000313" key="3">
    <source>
        <dbReference type="EMBL" id="SBP04820.1"/>
    </source>
</evidence>
<feature type="region of interest" description="Disordered" evidence="1">
    <location>
        <begin position="1"/>
        <end position="32"/>
    </location>
</feature>
<name>A0A1A7WGH1_9TELE</name>
<feature type="region of interest" description="Disordered" evidence="1">
    <location>
        <begin position="79"/>
        <end position="105"/>
    </location>
</feature>
<reference evidence="3" key="1">
    <citation type="submission" date="2016-05" db="EMBL/GenBank/DDBJ databases">
        <authorList>
            <person name="Lavstsen T."/>
            <person name="Jespersen J.S."/>
        </authorList>
    </citation>
    <scope>NUCLEOTIDE SEQUENCE</scope>
    <source>
        <tissue evidence="3">Brain</tissue>
    </source>
</reference>
<organism evidence="3">
    <name type="scientific">Iconisemion striatum</name>
    <dbReference type="NCBI Taxonomy" id="60296"/>
    <lineage>
        <taxon>Eukaryota</taxon>
        <taxon>Metazoa</taxon>
        <taxon>Chordata</taxon>
        <taxon>Craniata</taxon>
        <taxon>Vertebrata</taxon>
        <taxon>Euteleostomi</taxon>
        <taxon>Actinopterygii</taxon>
        <taxon>Neopterygii</taxon>
        <taxon>Teleostei</taxon>
        <taxon>Neoteleostei</taxon>
        <taxon>Acanthomorphata</taxon>
        <taxon>Ovalentaria</taxon>
        <taxon>Atherinomorphae</taxon>
        <taxon>Cyprinodontiformes</taxon>
        <taxon>Nothobranchiidae</taxon>
        <taxon>Iconisemion</taxon>
    </lineage>
</organism>
<feature type="non-terminal residue" evidence="3">
    <location>
        <position position="105"/>
    </location>
</feature>
<gene>
    <name evidence="3" type="primary">Nfu_g_1_022001</name>
</gene>
<dbReference type="Pfam" id="PF26215">
    <property type="entry name" value="HTH_animal"/>
    <property type="match status" value="1"/>
</dbReference>
<feature type="non-terminal residue" evidence="3">
    <location>
        <position position="1"/>
    </location>
</feature>
<feature type="domain" description="Helix-turn-helix" evidence="2">
    <location>
        <begin position="42"/>
        <end position="85"/>
    </location>
</feature>
<sequence>GRNRRQHNIHGYENKQTKRRDPECKHTQKTNTHRPIFIMDIRTVIRTLYHRANIITEEQDRKQEDRRIQSALKACGYPTWAINRKTTNNNRKKRTTKTKNQTSRK</sequence>
<feature type="compositionally biased region" description="Basic and acidic residues" evidence="1">
    <location>
        <begin position="10"/>
        <end position="26"/>
    </location>
</feature>
<evidence type="ECO:0000259" key="2">
    <source>
        <dbReference type="Pfam" id="PF26215"/>
    </source>
</evidence>
<accession>A0A1A7WGH1</accession>
<proteinExistence type="predicted"/>
<dbReference type="AlphaFoldDB" id="A0A1A7WGH1"/>
<dbReference type="InterPro" id="IPR058912">
    <property type="entry name" value="HTH_animal"/>
</dbReference>